<comment type="similarity">
    <text evidence="1">Belongs to the sulfotransferase 1 family.</text>
</comment>
<sequence length="325" mass="37958">LFNEDIISIKLSSITNVTMANMNDDEKKRPQKTREVNNHHMDSTVWNDVKLRSDDIIISTYSKSGTTWVQQIVSQLIHEGDPAVAAGALSPWVDIRIVPREVMLEMVEAQTHRRFMKTHLPVDSLVWDPKVKYIFIARDGRDMIWSLHHHFYTATPTFYSFFENTGIAPFERPSENPRDMLIDLIEDDTRPTICWPFWSHIRGWWERRDQPNLMLVHFNDLKKDLEGEIRKIAKFLETPDMPEDKFKDVVEHCTFDWMKEHAELAAPPQAAVAWENGAKDFVNKGSNGRWRDVLSEEDSKRYLDKAREELGEECANWLQNGGSFK</sequence>
<keyword evidence="5" id="KW-1185">Reference proteome</keyword>
<evidence type="ECO:0000256" key="2">
    <source>
        <dbReference type="ARBA" id="ARBA00022679"/>
    </source>
</evidence>
<dbReference type="InterPro" id="IPR027417">
    <property type="entry name" value="P-loop_NTPase"/>
</dbReference>
<protein>
    <submittedName>
        <fullName evidence="4">Glycolipid sulfotransferase</fullName>
    </submittedName>
</protein>
<dbReference type="OMA" id="EFPILEC"/>
<evidence type="ECO:0000313" key="5">
    <source>
        <dbReference type="Proteomes" id="UP000241587"/>
    </source>
</evidence>
<dbReference type="InterPro" id="IPR000863">
    <property type="entry name" value="Sulfotransferase_dom"/>
</dbReference>
<gene>
    <name evidence="4" type="ORF">FCULG_00005284</name>
</gene>
<dbReference type="OrthoDB" id="205623at2759"/>
<feature type="non-terminal residue" evidence="4">
    <location>
        <position position="1"/>
    </location>
</feature>
<dbReference type="Proteomes" id="UP000241587">
    <property type="component" value="Unassembled WGS sequence"/>
</dbReference>
<comment type="caution">
    <text evidence="4">The sequence shown here is derived from an EMBL/GenBank/DDBJ whole genome shotgun (WGS) entry which is preliminary data.</text>
</comment>
<name>A0A2T4GTN2_FUSCU</name>
<evidence type="ECO:0000313" key="4">
    <source>
        <dbReference type="EMBL" id="PTD06869.1"/>
    </source>
</evidence>
<organism evidence="4 5">
    <name type="scientific">Fusarium culmorum</name>
    <dbReference type="NCBI Taxonomy" id="5516"/>
    <lineage>
        <taxon>Eukaryota</taxon>
        <taxon>Fungi</taxon>
        <taxon>Dikarya</taxon>
        <taxon>Ascomycota</taxon>
        <taxon>Pezizomycotina</taxon>
        <taxon>Sordariomycetes</taxon>
        <taxon>Hypocreomycetidae</taxon>
        <taxon>Hypocreales</taxon>
        <taxon>Nectriaceae</taxon>
        <taxon>Fusarium</taxon>
    </lineage>
</organism>
<dbReference type="SUPFAM" id="SSF52540">
    <property type="entry name" value="P-loop containing nucleoside triphosphate hydrolases"/>
    <property type="match status" value="1"/>
</dbReference>
<evidence type="ECO:0000259" key="3">
    <source>
        <dbReference type="Pfam" id="PF00685"/>
    </source>
</evidence>
<dbReference type="PANTHER" id="PTHR11783">
    <property type="entry name" value="SULFOTRANSFERASE SULT"/>
    <property type="match status" value="1"/>
</dbReference>
<dbReference type="EMBL" id="PVEM01000006">
    <property type="protein sequence ID" value="PTD06869.1"/>
    <property type="molecule type" value="Genomic_DNA"/>
</dbReference>
<dbReference type="Gene3D" id="3.40.50.300">
    <property type="entry name" value="P-loop containing nucleotide triphosphate hydrolases"/>
    <property type="match status" value="1"/>
</dbReference>
<accession>A0A2T4GTN2</accession>
<feature type="domain" description="Sulfotransferase" evidence="3">
    <location>
        <begin position="54"/>
        <end position="307"/>
    </location>
</feature>
<reference evidence="4 5" key="1">
    <citation type="submission" date="2018-02" db="EMBL/GenBank/DDBJ databases">
        <title>Fusarium culmorum secondary metabolites in fungal-bacterial-plant interactions.</title>
        <authorList>
            <person name="Schmidt R."/>
        </authorList>
    </citation>
    <scope>NUCLEOTIDE SEQUENCE [LARGE SCALE GENOMIC DNA]</scope>
    <source>
        <strain evidence="4 5">PV</strain>
    </source>
</reference>
<proteinExistence type="inferred from homology"/>
<dbReference type="GO" id="GO:0008146">
    <property type="term" value="F:sulfotransferase activity"/>
    <property type="evidence" value="ECO:0007669"/>
    <property type="project" value="InterPro"/>
</dbReference>
<dbReference type="AlphaFoldDB" id="A0A2T4GTN2"/>
<keyword evidence="2 4" id="KW-0808">Transferase</keyword>
<evidence type="ECO:0000256" key="1">
    <source>
        <dbReference type="ARBA" id="ARBA00005771"/>
    </source>
</evidence>
<dbReference type="Pfam" id="PF00685">
    <property type="entry name" value="Sulfotransfer_1"/>
    <property type="match status" value="1"/>
</dbReference>